<sequence length="54" mass="5911">MATADREGKSQRLFWALILALLVSYAGIKTYHVMLALQVYDGQPLQVDTSGAAK</sequence>
<reference evidence="2" key="1">
    <citation type="submission" date="2017-05" db="EMBL/GenBank/DDBJ databases">
        <authorList>
            <person name="Rodrigo-Torres L."/>
            <person name="Arahal R. D."/>
            <person name="Lucena T."/>
        </authorList>
    </citation>
    <scope>NUCLEOTIDE SEQUENCE [LARGE SCALE GENOMIC DNA]</scope>
    <source>
        <strain evidence="2">CECT 8649</strain>
    </source>
</reference>
<dbReference type="EMBL" id="FXXP01000002">
    <property type="protein sequence ID" value="SMX29312.1"/>
    <property type="molecule type" value="Genomic_DNA"/>
</dbReference>
<proteinExistence type="predicted"/>
<dbReference type="AlphaFoldDB" id="A0A238JH92"/>
<dbReference type="RefSeq" id="WP_166652775.1">
    <property type="nucleotide sequence ID" value="NZ_FXXP01000002.1"/>
</dbReference>
<protein>
    <submittedName>
        <fullName evidence="1">Uncharacterized protein</fullName>
    </submittedName>
</protein>
<organism evidence="1 2">
    <name type="scientific">Pelagimonas phthalicica</name>
    <dbReference type="NCBI Taxonomy" id="1037362"/>
    <lineage>
        <taxon>Bacteria</taxon>
        <taxon>Pseudomonadati</taxon>
        <taxon>Pseudomonadota</taxon>
        <taxon>Alphaproteobacteria</taxon>
        <taxon>Rhodobacterales</taxon>
        <taxon>Roseobacteraceae</taxon>
        <taxon>Pelagimonas</taxon>
    </lineage>
</organism>
<evidence type="ECO:0000313" key="2">
    <source>
        <dbReference type="Proteomes" id="UP000225972"/>
    </source>
</evidence>
<accession>A0A238JH92</accession>
<gene>
    <name evidence="1" type="ORF">TRP8649_03445</name>
</gene>
<dbReference type="Proteomes" id="UP000225972">
    <property type="component" value="Unassembled WGS sequence"/>
</dbReference>
<evidence type="ECO:0000313" key="1">
    <source>
        <dbReference type="EMBL" id="SMX29312.1"/>
    </source>
</evidence>
<name>A0A238JH92_9RHOB</name>
<keyword evidence="2" id="KW-1185">Reference proteome</keyword>